<dbReference type="PRINTS" id="PR00455">
    <property type="entry name" value="HTHTETR"/>
</dbReference>
<protein>
    <submittedName>
        <fullName evidence="4">Transcriptional regulator, TetR family</fullName>
    </submittedName>
</protein>
<dbReference type="Proteomes" id="UP000028878">
    <property type="component" value="Unassembled WGS sequence"/>
</dbReference>
<gene>
    <name evidence="4" type="ORF">BN948_04087</name>
</gene>
<dbReference type="InterPro" id="IPR036271">
    <property type="entry name" value="Tet_transcr_reg_TetR-rel_C_sf"/>
</dbReference>
<name>A0A1L1PIA2_HYDIT</name>
<dbReference type="Pfam" id="PF00440">
    <property type="entry name" value="TetR_N"/>
    <property type="match status" value="1"/>
</dbReference>
<dbReference type="PANTHER" id="PTHR30328">
    <property type="entry name" value="TRANSCRIPTIONAL REPRESSOR"/>
    <property type="match status" value="1"/>
</dbReference>
<dbReference type="PANTHER" id="PTHR30328:SF54">
    <property type="entry name" value="HTH-TYPE TRANSCRIPTIONAL REPRESSOR SCO4008"/>
    <property type="match status" value="1"/>
</dbReference>
<evidence type="ECO:0000313" key="4">
    <source>
        <dbReference type="EMBL" id="CDN89648.1"/>
    </source>
</evidence>
<accession>A0A1L1PIA2</accession>
<dbReference type="PROSITE" id="PS50977">
    <property type="entry name" value="HTH_TETR_2"/>
    <property type="match status" value="1"/>
</dbReference>
<feature type="domain" description="HTH tetR-type" evidence="3">
    <location>
        <begin position="17"/>
        <end position="77"/>
    </location>
</feature>
<dbReference type="SUPFAM" id="SSF46689">
    <property type="entry name" value="Homeodomain-like"/>
    <property type="match status" value="1"/>
</dbReference>
<dbReference type="GO" id="GO:0003677">
    <property type="term" value="F:DNA binding"/>
    <property type="evidence" value="ECO:0007669"/>
    <property type="project" value="UniProtKB-UniRule"/>
</dbReference>
<dbReference type="Gene3D" id="1.10.357.10">
    <property type="entry name" value="Tetracycline Repressor, domain 2"/>
    <property type="match status" value="1"/>
</dbReference>
<keyword evidence="1 2" id="KW-0238">DNA-binding</keyword>
<dbReference type="SUPFAM" id="SSF48498">
    <property type="entry name" value="Tetracyclin repressor-like, C-terminal domain"/>
    <property type="match status" value="1"/>
</dbReference>
<proteinExistence type="predicted"/>
<keyword evidence="5" id="KW-1185">Reference proteome</keyword>
<evidence type="ECO:0000259" key="3">
    <source>
        <dbReference type="PROSITE" id="PS50977"/>
    </source>
</evidence>
<evidence type="ECO:0000313" key="5">
    <source>
        <dbReference type="Proteomes" id="UP000028878"/>
    </source>
</evidence>
<dbReference type="InterPro" id="IPR050109">
    <property type="entry name" value="HTH-type_TetR-like_transc_reg"/>
</dbReference>
<evidence type="ECO:0000256" key="2">
    <source>
        <dbReference type="PROSITE-ProRule" id="PRU00335"/>
    </source>
</evidence>
<sequence>MPPRRAAATTHPDADSSAARAAILAAARAEFSAKGLTGARVNEIAARAGVNKQLLYYYFGSKEDLYRTALEVVYTEIRTQERSLKLGDLKPEEAMAALIGFSFDYLAQHPDFIGLLNHENAQGAPHVRDSSAIRDTNSPLIDLIAKTLARGIRAKVFRRGIDPVELYISVAGMSYFFFSNRLTLASIFDRDLQSEAAVQAYRAHVVAFAMAGLRVG</sequence>
<reference evidence="5" key="1">
    <citation type="submission" date="2014-11" db="EMBL/GenBank/DDBJ databases">
        <title>Draft genome sequence of Hydrogenophaga intermedia S1.</title>
        <authorList>
            <person name="Gan H.M."/>
            <person name="Chew T.H."/>
            <person name="Stolz A."/>
        </authorList>
    </citation>
    <scope>NUCLEOTIDE SEQUENCE [LARGE SCALE GENOMIC DNA]</scope>
    <source>
        <strain evidence="5">S1</strain>
    </source>
</reference>
<dbReference type="Pfam" id="PF17938">
    <property type="entry name" value="TetR_C_29"/>
    <property type="match status" value="1"/>
</dbReference>
<evidence type="ECO:0000256" key="1">
    <source>
        <dbReference type="ARBA" id="ARBA00023125"/>
    </source>
</evidence>
<dbReference type="InterPro" id="IPR041474">
    <property type="entry name" value="NicS_C"/>
</dbReference>
<dbReference type="InterPro" id="IPR009057">
    <property type="entry name" value="Homeodomain-like_sf"/>
</dbReference>
<organism evidence="4 5">
    <name type="scientific">Hydrogenophaga intermedia</name>
    <dbReference type="NCBI Taxonomy" id="65786"/>
    <lineage>
        <taxon>Bacteria</taxon>
        <taxon>Pseudomonadati</taxon>
        <taxon>Pseudomonadota</taxon>
        <taxon>Betaproteobacteria</taxon>
        <taxon>Burkholderiales</taxon>
        <taxon>Comamonadaceae</taxon>
        <taxon>Hydrogenophaga</taxon>
    </lineage>
</organism>
<dbReference type="EMBL" id="CCAE010000049">
    <property type="protein sequence ID" value="CDN89648.1"/>
    <property type="molecule type" value="Genomic_DNA"/>
</dbReference>
<dbReference type="InterPro" id="IPR001647">
    <property type="entry name" value="HTH_TetR"/>
</dbReference>
<dbReference type="RefSeq" id="WP_009519509.1">
    <property type="nucleotide sequence ID" value="NZ_CCAE010000049.1"/>
</dbReference>
<dbReference type="AlphaFoldDB" id="A0A1L1PIA2"/>
<feature type="DNA-binding region" description="H-T-H motif" evidence="2">
    <location>
        <begin position="40"/>
        <end position="59"/>
    </location>
</feature>